<evidence type="ECO:0000259" key="4">
    <source>
        <dbReference type="Pfam" id="PF03358"/>
    </source>
</evidence>
<evidence type="ECO:0000256" key="1">
    <source>
        <dbReference type="ARBA" id="ARBA00022630"/>
    </source>
</evidence>
<feature type="transmembrane region" description="Helical" evidence="3">
    <location>
        <begin position="226"/>
        <end position="247"/>
    </location>
</feature>
<dbReference type="InterPro" id="IPR029039">
    <property type="entry name" value="Flavoprotein-like_sf"/>
</dbReference>
<dbReference type="EMBL" id="AZGA01000077">
    <property type="protein sequence ID" value="KRM31567.1"/>
    <property type="molecule type" value="Genomic_DNA"/>
</dbReference>
<dbReference type="InterPro" id="IPR051796">
    <property type="entry name" value="ISF_SsuE-like"/>
</dbReference>
<comment type="caution">
    <text evidence="5">The sequence shown here is derived from an EMBL/GenBank/DDBJ whole genome shotgun (WGS) entry which is preliminary data.</text>
</comment>
<feature type="domain" description="NADPH-dependent FMN reductase-like" evidence="4">
    <location>
        <begin position="1"/>
        <end position="95"/>
    </location>
</feature>
<keyword evidence="1" id="KW-0285">Flavoprotein</keyword>
<keyword evidence="2" id="KW-0288">FMN</keyword>
<reference evidence="5 6" key="1">
    <citation type="journal article" date="2015" name="Genome Announc.">
        <title>Expanding the biotechnology potential of lactobacilli through comparative genomics of 213 strains and associated genera.</title>
        <authorList>
            <person name="Sun Z."/>
            <person name="Harris H.M."/>
            <person name="McCann A."/>
            <person name="Guo C."/>
            <person name="Argimon S."/>
            <person name="Zhang W."/>
            <person name="Yang X."/>
            <person name="Jeffery I.B."/>
            <person name="Cooney J.C."/>
            <person name="Kagawa T.F."/>
            <person name="Liu W."/>
            <person name="Song Y."/>
            <person name="Salvetti E."/>
            <person name="Wrobel A."/>
            <person name="Rasinkangas P."/>
            <person name="Parkhill J."/>
            <person name="Rea M.C."/>
            <person name="O'Sullivan O."/>
            <person name="Ritari J."/>
            <person name="Douillard F.P."/>
            <person name="Paul Ross R."/>
            <person name="Yang R."/>
            <person name="Briner A.E."/>
            <person name="Felis G.E."/>
            <person name="de Vos W.M."/>
            <person name="Barrangou R."/>
            <person name="Klaenhammer T.R."/>
            <person name="Caufield P.W."/>
            <person name="Cui Y."/>
            <person name="Zhang H."/>
            <person name="O'Toole P.W."/>
        </authorList>
    </citation>
    <scope>NUCLEOTIDE SEQUENCE [LARGE SCALE GENOMIC DNA]</scope>
    <source>
        <strain evidence="5 6">DSM 18527</strain>
    </source>
</reference>
<dbReference type="PATRIC" id="fig|1423734.3.peg.634"/>
<proteinExistence type="predicted"/>
<dbReference type="Gene3D" id="3.40.50.360">
    <property type="match status" value="1"/>
</dbReference>
<dbReference type="PANTHER" id="PTHR43278:SF4">
    <property type="entry name" value="NAD(P)H-DEPENDENT FMN-CONTAINING OXIDOREDUCTASE YWQN-RELATED"/>
    <property type="match status" value="1"/>
</dbReference>
<keyword evidence="3" id="KW-0812">Transmembrane</keyword>
<keyword evidence="6" id="KW-1185">Reference proteome</keyword>
<organism evidence="5 6">
    <name type="scientific">Agrilactobacillus composti DSM 18527 = JCM 14202</name>
    <dbReference type="NCBI Taxonomy" id="1423734"/>
    <lineage>
        <taxon>Bacteria</taxon>
        <taxon>Bacillati</taxon>
        <taxon>Bacillota</taxon>
        <taxon>Bacilli</taxon>
        <taxon>Lactobacillales</taxon>
        <taxon>Lactobacillaceae</taxon>
        <taxon>Agrilactobacillus</taxon>
    </lineage>
</organism>
<gene>
    <name evidence="5" type="ORF">FC83_GL000628</name>
</gene>
<dbReference type="STRING" id="1423734.FC83_GL000628"/>
<accession>A0A0R1XMR7</accession>
<evidence type="ECO:0000256" key="3">
    <source>
        <dbReference type="SAM" id="Phobius"/>
    </source>
</evidence>
<dbReference type="GO" id="GO:0016491">
    <property type="term" value="F:oxidoreductase activity"/>
    <property type="evidence" value="ECO:0007669"/>
    <property type="project" value="InterPro"/>
</dbReference>
<protein>
    <submittedName>
        <fullName evidence="5">NADPH-dependent FMN reductase</fullName>
    </submittedName>
</protein>
<evidence type="ECO:0000313" key="6">
    <source>
        <dbReference type="Proteomes" id="UP000051236"/>
    </source>
</evidence>
<dbReference type="RefSeq" id="WP_057002849.1">
    <property type="nucleotide sequence ID" value="NZ_AZGA01000077.1"/>
</dbReference>
<dbReference type="SUPFAM" id="SSF52218">
    <property type="entry name" value="Flavoproteins"/>
    <property type="match status" value="1"/>
</dbReference>
<keyword evidence="3" id="KW-0472">Membrane</keyword>
<dbReference type="InterPro" id="IPR005025">
    <property type="entry name" value="FMN_Rdtase-like_dom"/>
</dbReference>
<evidence type="ECO:0000313" key="5">
    <source>
        <dbReference type="EMBL" id="KRM31567.1"/>
    </source>
</evidence>
<dbReference type="AlphaFoldDB" id="A0A0R1XMR7"/>
<feature type="transmembrane region" description="Helical" evidence="3">
    <location>
        <begin position="193"/>
        <end position="214"/>
    </location>
</feature>
<dbReference type="Pfam" id="PF03358">
    <property type="entry name" value="FMN_red"/>
    <property type="match status" value="1"/>
</dbReference>
<dbReference type="Proteomes" id="UP000051236">
    <property type="component" value="Unassembled WGS sequence"/>
</dbReference>
<name>A0A0R1XMR7_9LACO</name>
<dbReference type="PANTHER" id="PTHR43278">
    <property type="entry name" value="NAD(P)H-DEPENDENT FMN-CONTAINING OXIDOREDUCTASE YWQN-RELATED"/>
    <property type="match status" value="1"/>
</dbReference>
<sequence>MKVLGILGAHKKDGFTGQMLATMLNAVPKGNETELLYLADYDIKPHTAAPNPTLKALIAKLAESDVWILAAPTYWGSVSGDMKHFLDCLRPKLVYQKKNGDTIPGPFKNKHYLSLTTCYISALDNYFSGATDGTFRVLDKVMSAAGVIKVGEVVLPGTFGMKTIPAKKIALCEKWGQRLVTKDRRDDNTLKRYIQLFLMIAVMALITMALQGAFRQVLPLQNFFVNWGSFVLIFFVLLAGILHFVTVMKHRRR</sequence>
<evidence type="ECO:0000256" key="2">
    <source>
        <dbReference type="ARBA" id="ARBA00022643"/>
    </source>
</evidence>
<dbReference type="eggNOG" id="COG0431">
    <property type="taxonomic scope" value="Bacteria"/>
</dbReference>
<keyword evidence="3" id="KW-1133">Transmembrane helix</keyword>